<evidence type="ECO:0000259" key="3">
    <source>
        <dbReference type="Pfam" id="PF09972"/>
    </source>
</evidence>
<organism evidence="5 6">
    <name type="scientific">Methanosarcina barkeri MS</name>
    <dbReference type="NCBI Taxonomy" id="1434108"/>
    <lineage>
        <taxon>Archaea</taxon>
        <taxon>Methanobacteriati</taxon>
        <taxon>Methanobacteriota</taxon>
        <taxon>Stenosarchaea group</taxon>
        <taxon>Methanomicrobia</taxon>
        <taxon>Methanosarcinales</taxon>
        <taxon>Methanosarcinaceae</taxon>
        <taxon>Methanosarcina</taxon>
    </lineage>
</organism>
<dbReference type="STRING" id="1434108.MSBRM_1690"/>
<evidence type="ECO:0000259" key="4">
    <source>
        <dbReference type="Pfam" id="PF20990"/>
    </source>
</evidence>
<dbReference type="Pfam" id="PF20990">
    <property type="entry name" value="DUF2207_C"/>
    <property type="match status" value="1"/>
</dbReference>
<feature type="domain" description="DUF2207" evidence="3">
    <location>
        <begin position="53"/>
        <end position="224"/>
    </location>
</feature>
<dbReference type="InterPro" id="IPR048389">
    <property type="entry name" value="YciQ-like_C"/>
</dbReference>
<dbReference type="RefSeq" id="WP_048155435.1">
    <property type="nucleotide sequence ID" value="NZ_CP009528.1"/>
</dbReference>
<gene>
    <name evidence="5" type="ORF">MSBRM_1690</name>
</gene>
<feature type="transmembrane region" description="Helical" evidence="2">
    <location>
        <begin position="515"/>
        <end position="534"/>
    </location>
</feature>
<protein>
    <recommendedName>
        <fullName evidence="7">DUF2207 domain-containing protein</fullName>
    </recommendedName>
</protein>
<feature type="transmembrane region" description="Helical" evidence="2">
    <location>
        <begin position="484"/>
        <end position="503"/>
    </location>
</feature>
<evidence type="ECO:0000256" key="1">
    <source>
        <dbReference type="SAM" id="MobiDB-lite"/>
    </source>
</evidence>
<feature type="domain" description="Predicted membrane protein YciQ-like C-terminal" evidence="4">
    <location>
        <begin position="298"/>
        <end position="602"/>
    </location>
</feature>
<feature type="compositionally biased region" description="Low complexity" evidence="1">
    <location>
        <begin position="354"/>
        <end position="365"/>
    </location>
</feature>
<feature type="compositionally biased region" description="Basic and acidic residues" evidence="1">
    <location>
        <begin position="366"/>
        <end position="377"/>
    </location>
</feature>
<accession>A0A0E3QVB2</accession>
<keyword evidence="2" id="KW-0472">Membrane</keyword>
<evidence type="ECO:0000313" key="6">
    <source>
        <dbReference type="Proteomes" id="UP000033033"/>
    </source>
</evidence>
<reference evidence="5 6" key="1">
    <citation type="submission" date="2014-07" db="EMBL/GenBank/DDBJ databases">
        <title>Methanogenic archaea and the global carbon cycle.</title>
        <authorList>
            <person name="Henriksen J.R."/>
            <person name="Luke J."/>
            <person name="Reinhart S."/>
            <person name="Benedict M.N."/>
            <person name="Youngblut N.D."/>
            <person name="Metcalf M.E."/>
            <person name="Whitaker R.J."/>
            <person name="Metcalf W.W."/>
        </authorList>
    </citation>
    <scope>NUCLEOTIDE SEQUENCE [LARGE SCALE GENOMIC DNA]</scope>
    <source>
        <strain evidence="5 6">MS</strain>
    </source>
</reference>
<dbReference type="EMBL" id="CP009528">
    <property type="protein sequence ID" value="AKB54688.1"/>
    <property type="molecule type" value="Genomic_DNA"/>
</dbReference>
<keyword evidence="2" id="KW-1133">Transmembrane helix</keyword>
<dbReference type="InterPro" id="IPR018702">
    <property type="entry name" value="DUF2207"/>
</dbReference>
<dbReference type="HOGENOM" id="CLU_026556_1_0_2"/>
<dbReference type="KEGG" id="mby:MSBRM_1690"/>
<evidence type="ECO:0000313" key="5">
    <source>
        <dbReference type="EMBL" id="AKB54688.1"/>
    </source>
</evidence>
<feature type="compositionally biased region" description="Polar residues" evidence="1">
    <location>
        <begin position="380"/>
        <end position="395"/>
    </location>
</feature>
<dbReference type="GeneID" id="24844951"/>
<dbReference type="AlphaFoldDB" id="A0A0E3QVB2"/>
<evidence type="ECO:0008006" key="7">
    <source>
        <dbReference type="Google" id="ProtNLM"/>
    </source>
</evidence>
<dbReference type="PATRIC" id="fig|1434108.4.peg.2137"/>
<sequence>MELFDASCKVAIEASLNSALLKTILSKTILLKTILLLLLALCLASSASAKYSLEKAETNIIVNASGITHVEELVSYAFDGDHIDIHRELKVLPGDSIRNVKGRCSEKACKLRFESIPEGYRLIGKLPDPTPEKLTLFISYDYYGAVKFHRDVSEFSYRLWGGEWEKPLKSFKGNVILPVKSESKIQYWTHPVAYTQEANIENNVISLRTGEISSTQWYEVRAVFPRIASSGFSPVKVDDTGGLENVLATEYVYQQKNLILNSLYRKTFLFALLVLIFPLIIYYIYGREQKIDYEIIAETEVPDNSKPAVVNAIVMGKMGIPTIDGFTATVMDLVNRGYISLRNLKPEELVSLYTPESDSSNTSESDSSHNPESDPFQKPELNSSHNPGSDSSQIPESGSKDFMVELLNNEIYSEAEGSLSELEDFEKDVLYLLKIHAPERKISWKKLEKELQSGKSFYQFLTSWNKKVQAYTAFDDYFQFTGNIYMYWFARTILMASIVYYILISGFFPTKAFPLASKINVMTSLIGIFGFVIIRCSGMFIKIFGHWTPEGSLYYKQCDNFKKYLTDLSALKEHSPESIETWDSYLVYAISLGISKELLQNMSLIVPSEQLRESRFYPISSSYIISERSCENASSSSCFGDINRE</sequence>
<dbReference type="Proteomes" id="UP000033033">
    <property type="component" value="Chromosome"/>
</dbReference>
<feature type="region of interest" description="Disordered" evidence="1">
    <location>
        <begin position="353"/>
        <end position="395"/>
    </location>
</feature>
<evidence type="ECO:0000256" key="2">
    <source>
        <dbReference type="SAM" id="Phobius"/>
    </source>
</evidence>
<keyword evidence="2" id="KW-0812">Transmembrane</keyword>
<name>A0A0E3QVB2_METBA</name>
<keyword evidence="6" id="KW-1185">Reference proteome</keyword>
<feature type="transmembrane region" description="Helical" evidence="2">
    <location>
        <begin position="267"/>
        <end position="285"/>
    </location>
</feature>
<proteinExistence type="predicted"/>
<dbReference type="Pfam" id="PF09972">
    <property type="entry name" value="DUF2207"/>
    <property type="match status" value="1"/>
</dbReference>